<evidence type="ECO:0000256" key="1">
    <source>
        <dbReference type="ARBA" id="ARBA00022468"/>
    </source>
</evidence>
<dbReference type="PROSITE" id="PS50238">
    <property type="entry name" value="RHOGAP"/>
    <property type="match status" value="1"/>
</dbReference>
<dbReference type="SUPFAM" id="SSF48350">
    <property type="entry name" value="GTPase activation domain, GAP"/>
    <property type="match status" value="1"/>
</dbReference>
<feature type="region of interest" description="Disordered" evidence="3">
    <location>
        <begin position="467"/>
        <end position="513"/>
    </location>
</feature>
<dbReference type="GO" id="GO:0007165">
    <property type="term" value="P:signal transduction"/>
    <property type="evidence" value="ECO:0007669"/>
    <property type="project" value="InterPro"/>
</dbReference>
<dbReference type="InterPro" id="IPR008936">
    <property type="entry name" value="Rho_GTPase_activation_prot"/>
</dbReference>
<evidence type="ECO:0000256" key="3">
    <source>
        <dbReference type="SAM" id="MobiDB-lite"/>
    </source>
</evidence>
<dbReference type="GO" id="GO:0005096">
    <property type="term" value="F:GTPase activator activity"/>
    <property type="evidence" value="ECO:0007669"/>
    <property type="project" value="UniProtKB-KW"/>
</dbReference>
<feature type="domain" description="Rho-GAP" evidence="4">
    <location>
        <begin position="1"/>
        <end position="187"/>
    </location>
</feature>
<accession>A0A6B2L1U8</accession>
<evidence type="ECO:0000313" key="5">
    <source>
        <dbReference type="EMBL" id="NDV30962.1"/>
    </source>
</evidence>
<organism evidence="5">
    <name type="scientific">Arcella intermedia</name>
    <dbReference type="NCBI Taxonomy" id="1963864"/>
    <lineage>
        <taxon>Eukaryota</taxon>
        <taxon>Amoebozoa</taxon>
        <taxon>Tubulinea</taxon>
        <taxon>Elardia</taxon>
        <taxon>Arcellinida</taxon>
        <taxon>Sphaerothecina</taxon>
        <taxon>Arcellidae</taxon>
        <taxon>Arcella</taxon>
    </lineage>
</organism>
<dbReference type="PANTHER" id="PTHR23176:SF129">
    <property type="entry name" value="RHO GTPASE ACTIVATING PROTEIN AT 16F, ISOFORM E-RELATED"/>
    <property type="match status" value="1"/>
</dbReference>
<reference evidence="5" key="1">
    <citation type="journal article" date="2020" name="J. Eukaryot. Microbiol.">
        <title>De novo Sequencing, Assembly and Annotation of the Transcriptome for the Free-Living Testate Amoeba Arcella intermedia.</title>
        <authorList>
            <person name="Ribeiro G.M."/>
            <person name="Porfirio-Sousa A.L."/>
            <person name="Maurer-Alcala X.X."/>
            <person name="Katz L.A."/>
            <person name="Lahr D.J.G."/>
        </authorList>
    </citation>
    <scope>NUCLEOTIDE SEQUENCE</scope>
</reference>
<protein>
    <recommendedName>
        <fullName evidence="4">Rho-GAP domain-containing protein</fullName>
    </recommendedName>
</protein>
<dbReference type="InterPro" id="IPR000198">
    <property type="entry name" value="RhoGAP_dom"/>
</dbReference>
<evidence type="ECO:0000256" key="2">
    <source>
        <dbReference type="ARBA" id="ARBA00037092"/>
    </source>
</evidence>
<dbReference type="CDD" id="cd00159">
    <property type="entry name" value="RhoGAP"/>
    <property type="match status" value="1"/>
</dbReference>
<dbReference type="GO" id="GO:0005737">
    <property type="term" value="C:cytoplasm"/>
    <property type="evidence" value="ECO:0007669"/>
    <property type="project" value="TreeGrafter"/>
</dbReference>
<dbReference type="EMBL" id="GIBP01001993">
    <property type="protein sequence ID" value="NDV30962.1"/>
    <property type="molecule type" value="Transcribed_RNA"/>
</dbReference>
<dbReference type="InterPro" id="IPR050729">
    <property type="entry name" value="Rho-GAP"/>
</dbReference>
<feature type="region of interest" description="Disordered" evidence="3">
    <location>
        <begin position="391"/>
        <end position="454"/>
    </location>
</feature>
<dbReference type="PANTHER" id="PTHR23176">
    <property type="entry name" value="RHO/RAC/CDC GTPASE-ACTIVATING PROTEIN"/>
    <property type="match status" value="1"/>
</dbReference>
<name>A0A6B2L1U8_9EUKA</name>
<dbReference type="Gene3D" id="1.10.555.10">
    <property type="entry name" value="Rho GTPase activation protein"/>
    <property type="match status" value="1"/>
</dbReference>
<dbReference type="AlphaFoldDB" id="A0A6B2L1U8"/>
<keyword evidence="1" id="KW-0343">GTPase activation</keyword>
<evidence type="ECO:0000259" key="4">
    <source>
        <dbReference type="PROSITE" id="PS50238"/>
    </source>
</evidence>
<dbReference type="SMART" id="SM00324">
    <property type="entry name" value="RhoGAP"/>
    <property type="match status" value="1"/>
</dbReference>
<sequence length="513" mass="57508">MSEETGFEKTLIFLDKCFSWIEKHGIKQEGIFRLCGARPSIEKLKGIVEEDPYGFHFPENEGDSIHAVTGLLKSFFKELKDPLMTFELYYAFIAAASAPKEARDHTIKTVVSMLPMENRIILEKLCAFLHHITEYKEENKMSATNLGTCIGFILLRPEVDDPATIISDANLTCELFKSLIADPDSYFYEFEPDQHSPRGASPEIVVAPGDEAQKTVSAPKVLEHKPVPSPLSPAPGNASRPLPKIPIAITVISEEEPTNAVSSPVCTYCKKPVSEFEKVTKMNKTFHAACEQTLKSEMKKRPLPVPPNEKKEEVKSSFLRQYEIHRSQSSAQMNVIKNQTQLNDEQFRERLTSLIADLRSGEFEGPDIALKEKDPEQDTITDKGILLQIIGIKPKKTHKHEKSDNDKEKQKDKSSKFDPASVGGVMLAPPLVIIPSPKSPKEKRERKITLDKFGRKTSGAMEKLFLKKGDNNAITSPKEVKRKSVFAAIKTHERAEKTSPSKTPPPEENESKQ</sequence>
<comment type="function">
    <text evidence="2">Rho GTPase-activating protein involved in the signal transduction pathway.</text>
</comment>
<feature type="compositionally biased region" description="Basic and acidic residues" evidence="3">
    <location>
        <begin position="401"/>
        <end position="416"/>
    </location>
</feature>
<proteinExistence type="predicted"/>
<feature type="compositionally biased region" description="Basic and acidic residues" evidence="3">
    <location>
        <begin position="490"/>
        <end position="499"/>
    </location>
</feature>
<feature type="compositionally biased region" description="Basic and acidic residues" evidence="3">
    <location>
        <begin position="439"/>
        <end position="454"/>
    </location>
</feature>
<dbReference type="Pfam" id="PF00620">
    <property type="entry name" value="RhoGAP"/>
    <property type="match status" value="1"/>
</dbReference>